<dbReference type="RefSeq" id="WP_214533788.1">
    <property type="nucleotide sequence ID" value="NZ_JAHFVK010000001.1"/>
</dbReference>
<evidence type="ECO:0000256" key="1">
    <source>
        <dbReference type="ARBA" id="ARBA00022679"/>
    </source>
</evidence>
<protein>
    <submittedName>
        <fullName evidence="2">Phytoene/squalene synthase family protein</fullName>
    </submittedName>
</protein>
<dbReference type="EMBL" id="JAHFVK010000001">
    <property type="protein sequence ID" value="MBT2132722.1"/>
    <property type="molecule type" value="Genomic_DNA"/>
</dbReference>
<dbReference type="CDD" id="cd00683">
    <property type="entry name" value="Trans_IPPS_HH"/>
    <property type="match status" value="1"/>
</dbReference>
<dbReference type="PROSITE" id="PS01045">
    <property type="entry name" value="SQUALEN_PHYTOEN_SYN_2"/>
    <property type="match status" value="1"/>
</dbReference>
<dbReference type="InterPro" id="IPR033904">
    <property type="entry name" value="Trans_IPPS_HH"/>
</dbReference>
<name>A0ABS5VYX1_9SPHN</name>
<gene>
    <name evidence="2" type="ORF">KK137_00115</name>
</gene>
<dbReference type="PROSITE" id="PS01044">
    <property type="entry name" value="SQUALEN_PHYTOEN_SYN_1"/>
    <property type="match status" value="1"/>
</dbReference>
<keyword evidence="3" id="KW-1185">Reference proteome</keyword>
<evidence type="ECO:0000313" key="2">
    <source>
        <dbReference type="EMBL" id="MBT2132722.1"/>
    </source>
</evidence>
<dbReference type="SFLD" id="SFLDG01212">
    <property type="entry name" value="Phytoene_synthase_like"/>
    <property type="match status" value="1"/>
</dbReference>
<organism evidence="2 3">
    <name type="scientific">Croceibacterium selenioxidans</name>
    <dbReference type="NCBI Taxonomy" id="2838833"/>
    <lineage>
        <taxon>Bacteria</taxon>
        <taxon>Pseudomonadati</taxon>
        <taxon>Pseudomonadota</taxon>
        <taxon>Alphaproteobacteria</taxon>
        <taxon>Sphingomonadales</taxon>
        <taxon>Erythrobacteraceae</taxon>
        <taxon>Croceibacterium</taxon>
    </lineage>
</organism>
<dbReference type="SUPFAM" id="SSF48576">
    <property type="entry name" value="Terpenoid synthases"/>
    <property type="match status" value="1"/>
</dbReference>
<keyword evidence="1" id="KW-0808">Transferase</keyword>
<dbReference type="InterPro" id="IPR002060">
    <property type="entry name" value="Squ/phyt_synthse"/>
</dbReference>
<dbReference type="InterPro" id="IPR008949">
    <property type="entry name" value="Isoprenoid_synthase_dom_sf"/>
</dbReference>
<dbReference type="InterPro" id="IPR019845">
    <property type="entry name" value="Squalene/phytoene_synthase_CS"/>
</dbReference>
<accession>A0ABS5VYX1</accession>
<dbReference type="InterPro" id="IPR044843">
    <property type="entry name" value="Trans_IPPS_bact-type"/>
</dbReference>
<dbReference type="SFLD" id="SFLDG01018">
    <property type="entry name" value="Squalene/Phytoene_Synthase_Lik"/>
    <property type="match status" value="1"/>
</dbReference>
<dbReference type="Pfam" id="PF00494">
    <property type="entry name" value="SQS_PSY"/>
    <property type="match status" value="1"/>
</dbReference>
<evidence type="ECO:0000313" key="3">
    <source>
        <dbReference type="Proteomes" id="UP000811255"/>
    </source>
</evidence>
<proteinExistence type="predicted"/>
<dbReference type="Gene3D" id="1.10.600.10">
    <property type="entry name" value="Farnesyl Diphosphate Synthase"/>
    <property type="match status" value="1"/>
</dbReference>
<dbReference type="Proteomes" id="UP000811255">
    <property type="component" value="Unassembled WGS sequence"/>
</dbReference>
<dbReference type="PANTHER" id="PTHR31480">
    <property type="entry name" value="BIFUNCTIONAL LYCOPENE CYCLASE/PHYTOENE SYNTHASE"/>
    <property type="match status" value="1"/>
</dbReference>
<comment type="caution">
    <text evidence="2">The sequence shown here is derived from an EMBL/GenBank/DDBJ whole genome shotgun (WGS) entry which is preliminary data.</text>
</comment>
<reference evidence="2 3" key="1">
    <citation type="submission" date="2021-05" db="EMBL/GenBank/DDBJ databases">
        <title>Croceibacterium sp. LX-88 genome sequence.</title>
        <authorList>
            <person name="Luo X."/>
        </authorList>
    </citation>
    <scope>NUCLEOTIDE SEQUENCE [LARGE SCALE GENOMIC DNA]</scope>
    <source>
        <strain evidence="2 3">LX-88</strain>
    </source>
</reference>
<sequence length="360" mass="40223">MAIRSFKDRRPRLLAPSRILRPPVRQVGGGREREELLEEARESIAKGSKSFALASRLFDRPTREKAWLLYAWCRRCDDIADGQEFGWRADDEELAEHRIQALRVLTRRALDGQPTADPAFDAFGQVALEARLTEQMADDVIAGFELDAEGWRPRTEGDLMRYCYHVAGAVGVMMAHVMGVPDDDETMLDRACDLGLAFQLANIARDISEDDAAGRCYLPVEWLVEADIPPGEHMKPNHREALVALVARLVDLSEQHEAAARIGAAQLPFRQRWAVLSAANIYLAIARKVRACGVKAWDHRVTVSLPAKIGAVLRAFSQALARPQEPAQWPRWTRGEILLAVRMEGPIAPIPMTPLPDEDS</sequence>
<dbReference type="SFLD" id="SFLDS00005">
    <property type="entry name" value="Isoprenoid_Synthase_Type_I"/>
    <property type="match status" value="1"/>
</dbReference>